<dbReference type="PROSITE" id="PS01186">
    <property type="entry name" value="EGF_2"/>
    <property type="match status" value="2"/>
</dbReference>
<gene>
    <name evidence="5" type="ORF">P43SY_010211</name>
</gene>
<organism evidence="5 6">
    <name type="scientific">Pythium insidiosum</name>
    <name type="common">Pythiosis disease agent</name>
    <dbReference type="NCBI Taxonomy" id="114742"/>
    <lineage>
        <taxon>Eukaryota</taxon>
        <taxon>Sar</taxon>
        <taxon>Stramenopiles</taxon>
        <taxon>Oomycota</taxon>
        <taxon>Peronosporomycetes</taxon>
        <taxon>Pythiales</taxon>
        <taxon>Pythiaceae</taxon>
        <taxon>Pythium</taxon>
    </lineage>
</organism>
<feature type="domain" description="EGF-like" evidence="4">
    <location>
        <begin position="431"/>
        <end position="442"/>
    </location>
</feature>
<dbReference type="Gene3D" id="2.10.25.10">
    <property type="entry name" value="Laminin"/>
    <property type="match status" value="1"/>
</dbReference>
<dbReference type="InterPro" id="IPR000742">
    <property type="entry name" value="EGF"/>
</dbReference>
<dbReference type="EMBL" id="JAKCXM010001103">
    <property type="protein sequence ID" value="KAJ0391347.1"/>
    <property type="molecule type" value="Genomic_DNA"/>
</dbReference>
<keyword evidence="6" id="KW-1185">Reference proteome</keyword>
<evidence type="ECO:0000313" key="5">
    <source>
        <dbReference type="EMBL" id="KAJ0391347.1"/>
    </source>
</evidence>
<evidence type="ECO:0000256" key="1">
    <source>
        <dbReference type="ARBA" id="ARBA00022729"/>
    </source>
</evidence>
<dbReference type="PANTHER" id="PTHR14949">
    <property type="entry name" value="EGF-LIKE-DOMAIN, MULTIPLE 7, 8"/>
    <property type="match status" value="1"/>
</dbReference>
<protein>
    <recommendedName>
        <fullName evidence="3 4">EGF-like domain-containing protein</fullName>
    </recommendedName>
</protein>
<evidence type="ECO:0000259" key="3">
    <source>
        <dbReference type="PROSITE" id="PS00022"/>
    </source>
</evidence>
<evidence type="ECO:0000259" key="4">
    <source>
        <dbReference type="PROSITE" id="PS01186"/>
    </source>
</evidence>
<keyword evidence="2" id="KW-1015">Disulfide bond</keyword>
<keyword evidence="1" id="KW-0732">Signal</keyword>
<dbReference type="AlphaFoldDB" id="A0AAD5Q392"/>
<name>A0AAD5Q392_PYTIN</name>
<accession>A0AAD5Q392</accession>
<proteinExistence type="predicted"/>
<evidence type="ECO:0000256" key="2">
    <source>
        <dbReference type="ARBA" id="ARBA00023157"/>
    </source>
</evidence>
<dbReference type="Proteomes" id="UP001209570">
    <property type="component" value="Unassembled WGS sequence"/>
</dbReference>
<comment type="caution">
    <text evidence="5">The sequence shown here is derived from an EMBL/GenBank/DDBJ whole genome shotgun (WGS) entry which is preliminary data.</text>
</comment>
<dbReference type="InterPro" id="IPR050969">
    <property type="entry name" value="Dev_Signal_Modulators"/>
</dbReference>
<dbReference type="PANTHER" id="PTHR14949:SF56">
    <property type="entry name" value="EGF-LIKE-DOMAIN, MULTIPLE 7"/>
    <property type="match status" value="1"/>
</dbReference>
<evidence type="ECO:0000313" key="6">
    <source>
        <dbReference type="Proteomes" id="UP001209570"/>
    </source>
</evidence>
<dbReference type="PROSITE" id="PS00022">
    <property type="entry name" value="EGF_1"/>
    <property type="match status" value="1"/>
</dbReference>
<sequence length="450" mass="47885">MCQCFDGYEGAGCRRTTCPNKCSGHGTCESLRELGAKAGGTLFGVELATGPVVYDLWDGNTTYGCRCDPWYFGPDCAKRNCKVGVDPLYLAAGTPSFETFVVHAYIKQGTIPANSWIRLRVFDYYGEAYLTERIAVLDDATAGNGALNAAAVKTALLNIPNLTYRDVKCEATGAGTQFAGYKSVRPAGTGLAVTCQFYDNPGKIRIPEAASFDFPGIALADQVGVVVTTAQQGQDDEWFTVQSNLIYGSTSVDGLTITLSSGDPTTTVPANTPQLIKFAQHVVLALSSTATTLVLQFPFKHTIGTSTVAFTTNSPTGATAFTLAEGEAVATTVAVGDDIIDLGTTAPTVITTGSLLFFHNAFYSVQRVWLDGSNWKAKLDKPFGGHSETGVDSGTTLKPFKVTMPTDKTKIYNYVSECSGRGLCGYDTGICACFRGYTNDNCNTQNILAL</sequence>
<feature type="domain" description="EGF-like" evidence="3 4">
    <location>
        <begin position="2"/>
        <end position="13"/>
    </location>
</feature>
<reference evidence="5" key="1">
    <citation type="submission" date="2021-12" db="EMBL/GenBank/DDBJ databases">
        <title>Prjna785345.</title>
        <authorList>
            <person name="Rujirawat T."/>
            <person name="Krajaejun T."/>
        </authorList>
    </citation>
    <scope>NUCLEOTIDE SEQUENCE</scope>
    <source>
        <strain evidence="5">Pi057C3</strain>
    </source>
</reference>